<dbReference type="AlphaFoldDB" id="A0A5R9FJX2"/>
<keyword evidence="2" id="KW-1185">Reference proteome</keyword>
<proteinExistence type="predicted"/>
<protein>
    <submittedName>
        <fullName evidence="1">DUF2255 family protein</fullName>
    </submittedName>
</protein>
<dbReference type="EMBL" id="VBZC01000028">
    <property type="protein sequence ID" value="TLS43551.1"/>
    <property type="molecule type" value="Genomic_DNA"/>
</dbReference>
<dbReference type="Proteomes" id="UP000305906">
    <property type="component" value="Unassembled WGS sequence"/>
</dbReference>
<evidence type="ECO:0000313" key="1">
    <source>
        <dbReference type="EMBL" id="TLS43551.1"/>
    </source>
</evidence>
<organism evidence="1 2">
    <name type="scientific">Streptomyces montanus</name>
    <dbReference type="NCBI Taxonomy" id="2580423"/>
    <lineage>
        <taxon>Bacteria</taxon>
        <taxon>Bacillati</taxon>
        <taxon>Actinomycetota</taxon>
        <taxon>Actinomycetes</taxon>
        <taxon>Kitasatosporales</taxon>
        <taxon>Streptomycetaceae</taxon>
        <taxon>Streptomyces</taxon>
    </lineage>
</organism>
<dbReference type="Pfam" id="PF10012">
    <property type="entry name" value="DUF2255"/>
    <property type="match status" value="1"/>
</dbReference>
<reference evidence="1 2" key="1">
    <citation type="submission" date="2019-05" db="EMBL/GenBank/DDBJ databases">
        <title>Streptomyces sp. NEAU-C151, a novel actinomycete isolated from soil.</title>
        <authorList>
            <person name="Han L."/>
            <person name="Jiang H."/>
        </authorList>
    </citation>
    <scope>NUCLEOTIDE SEQUENCE [LARGE SCALE GENOMIC DNA]</scope>
    <source>
        <strain evidence="1 2">NEAU-C151</strain>
    </source>
</reference>
<accession>A0A5R9FJX2</accession>
<dbReference type="InterPro" id="IPR016888">
    <property type="entry name" value="UCP028498"/>
</dbReference>
<evidence type="ECO:0000313" key="2">
    <source>
        <dbReference type="Proteomes" id="UP000305906"/>
    </source>
</evidence>
<gene>
    <name evidence="1" type="ORF">FE633_24575</name>
</gene>
<name>A0A5R9FJX2_9ACTN</name>
<sequence>MNGPTSDWFRATRSRHEGRIRAGGVDRDVAFVDVDGAINDRVDAAYRAKYGRYSANTTRRITSPEAASTTMRLLPR</sequence>
<comment type="caution">
    <text evidence="1">The sequence shown here is derived from an EMBL/GenBank/DDBJ whole genome shotgun (WGS) entry which is preliminary data.</text>
</comment>